<name>A0ABV8SX72_9GAMM</name>
<comment type="pathway">
    <text evidence="1">Lipid metabolism.</text>
</comment>
<dbReference type="Proteomes" id="UP001595904">
    <property type="component" value="Unassembled WGS sequence"/>
</dbReference>
<dbReference type="Gene3D" id="3.40.50.150">
    <property type="entry name" value="Vaccinia Virus protein VP39"/>
    <property type="match status" value="1"/>
</dbReference>
<dbReference type="EC" id="2.1.1.-" evidence="6"/>
<sequence length="257" mass="29288">MDKTQIDLVNERDNITGIFSPKNLIFDKIGFFNFGNWKGVDNSIEIAQINLMETLVSFLVSRNENILDVGCGMGASARYLTKYFSPDKITGINISEKQLELCRVIAPKCNFRLMDATQLDFPDASFTNILCIEAAPVFKTRNDFLKEAYRILRNGGRIAISDMFVGNRDRIAQHGVLWPEENCFGNVHDYEERLIDTGFTYARVEDSTEFCIDAFNSFASKATEQRVLDQAEQASEMEKRRRNRDHGITCCLAYAIK</sequence>
<reference evidence="7" key="1">
    <citation type="journal article" date="2019" name="Int. J. Syst. Evol. Microbiol.">
        <title>The Global Catalogue of Microorganisms (GCM) 10K type strain sequencing project: providing services to taxonomists for standard genome sequencing and annotation.</title>
        <authorList>
            <consortium name="The Broad Institute Genomics Platform"/>
            <consortium name="The Broad Institute Genome Sequencing Center for Infectious Disease"/>
            <person name="Wu L."/>
            <person name="Ma J."/>
        </authorList>
    </citation>
    <scope>NUCLEOTIDE SEQUENCE [LARGE SCALE GENOMIC DNA]</scope>
    <source>
        <strain evidence="7">CGMCC 1.10759</strain>
    </source>
</reference>
<dbReference type="GO" id="GO:0008168">
    <property type="term" value="F:methyltransferase activity"/>
    <property type="evidence" value="ECO:0007669"/>
    <property type="project" value="UniProtKB-KW"/>
</dbReference>
<evidence type="ECO:0000256" key="1">
    <source>
        <dbReference type="ARBA" id="ARBA00005189"/>
    </source>
</evidence>
<organism evidence="6 7">
    <name type="scientific">Steroidobacter flavus</name>
    <dbReference type="NCBI Taxonomy" id="1842136"/>
    <lineage>
        <taxon>Bacteria</taxon>
        <taxon>Pseudomonadati</taxon>
        <taxon>Pseudomonadota</taxon>
        <taxon>Gammaproteobacteria</taxon>
        <taxon>Steroidobacterales</taxon>
        <taxon>Steroidobacteraceae</taxon>
        <taxon>Steroidobacter</taxon>
    </lineage>
</organism>
<dbReference type="GO" id="GO:0032259">
    <property type="term" value="P:methylation"/>
    <property type="evidence" value="ECO:0007669"/>
    <property type="project" value="UniProtKB-KW"/>
</dbReference>
<evidence type="ECO:0000256" key="3">
    <source>
        <dbReference type="ARBA" id="ARBA00022679"/>
    </source>
</evidence>
<protein>
    <submittedName>
        <fullName evidence="6">Class I SAM-dependent methyltransferase</fullName>
        <ecNumber evidence="6">2.1.1.-</ecNumber>
    </submittedName>
</protein>
<keyword evidence="7" id="KW-1185">Reference proteome</keyword>
<evidence type="ECO:0000259" key="5">
    <source>
        <dbReference type="Pfam" id="PF08241"/>
    </source>
</evidence>
<dbReference type="CDD" id="cd02440">
    <property type="entry name" value="AdoMet_MTases"/>
    <property type="match status" value="1"/>
</dbReference>
<proteinExistence type="predicted"/>
<evidence type="ECO:0000313" key="6">
    <source>
        <dbReference type="EMBL" id="MFC4311627.1"/>
    </source>
</evidence>
<dbReference type="PANTHER" id="PTHR44307:SF2">
    <property type="entry name" value="PHOSPHOETHANOLAMINE METHYLTRANSFERASE ISOFORM X1"/>
    <property type="match status" value="1"/>
</dbReference>
<dbReference type="EMBL" id="JBHSDU010000005">
    <property type="protein sequence ID" value="MFC4311627.1"/>
    <property type="molecule type" value="Genomic_DNA"/>
</dbReference>
<feature type="domain" description="Methyltransferase type 11" evidence="5">
    <location>
        <begin position="67"/>
        <end position="160"/>
    </location>
</feature>
<dbReference type="RefSeq" id="WP_380600329.1">
    <property type="nucleotide sequence ID" value="NZ_JBHSDU010000005.1"/>
</dbReference>
<evidence type="ECO:0000256" key="4">
    <source>
        <dbReference type="ARBA" id="ARBA00025707"/>
    </source>
</evidence>
<gene>
    <name evidence="6" type="ORF">ACFPN2_21210</name>
</gene>
<keyword evidence="3 6" id="KW-0808">Transferase</keyword>
<comment type="pathway">
    <text evidence="4">Phospholipid metabolism.</text>
</comment>
<evidence type="ECO:0000313" key="7">
    <source>
        <dbReference type="Proteomes" id="UP001595904"/>
    </source>
</evidence>
<dbReference type="SUPFAM" id="SSF53335">
    <property type="entry name" value="S-adenosyl-L-methionine-dependent methyltransferases"/>
    <property type="match status" value="1"/>
</dbReference>
<dbReference type="Pfam" id="PF08241">
    <property type="entry name" value="Methyltransf_11"/>
    <property type="match status" value="1"/>
</dbReference>
<evidence type="ECO:0000256" key="2">
    <source>
        <dbReference type="ARBA" id="ARBA00022603"/>
    </source>
</evidence>
<dbReference type="InterPro" id="IPR029063">
    <property type="entry name" value="SAM-dependent_MTases_sf"/>
</dbReference>
<dbReference type="PANTHER" id="PTHR44307">
    <property type="entry name" value="PHOSPHOETHANOLAMINE METHYLTRANSFERASE"/>
    <property type="match status" value="1"/>
</dbReference>
<keyword evidence="2 6" id="KW-0489">Methyltransferase</keyword>
<accession>A0ABV8SX72</accession>
<dbReference type="InterPro" id="IPR013216">
    <property type="entry name" value="Methyltransf_11"/>
</dbReference>
<comment type="caution">
    <text evidence="6">The sequence shown here is derived from an EMBL/GenBank/DDBJ whole genome shotgun (WGS) entry which is preliminary data.</text>
</comment>